<dbReference type="SUPFAM" id="SSF51726">
    <property type="entry name" value="UROD/MetE-like"/>
    <property type="match status" value="1"/>
</dbReference>
<dbReference type="InterPro" id="IPR038071">
    <property type="entry name" value="UROD/MetE-like_sf"/>
</dbReference>
<dbReference type="GO" id="GO:0004853">
    <property type="term" value="F:uroporphyrinogen decarboxylase activity"/>
    <property type="evidence" value="ECO:0007669"/>
    <property type="project" value="InterPro"/>
</dbReference>
<dbReference type="AlphaFoldDB" id="A0A0F9X0K7"/>
<evidence type="ECO:0000313" key="2">
    <source>
        <dbReference type="EMBL" id="KKN84898.1"/>
    </source>
</evidence>
<protein>
    <recommendedName>
        <fullName evidence="1">Uroporphyrinogen decarboxylase (URO-D) domain-containing protein</fullName>
    </recommendedName>
</protein>
<dbReference type="InterPro" id="IPR052024">
    <property type="entry name" value="Methanogen_methyltrans"/>
</dbReference>
<organism evidence="2">
    <name type="scientific">marine sediment metagenome</name>
    <dbReference type="NCBI Taxonomy" id="412755"/>
    <lineage>
        <taxon>unclassified sequences</taxon>
        <taxon>metagenomes</taxon>
        <taxon>ecological metagenomes</taxon>
    </lineage>
</organism>
<dbReference type="Gene3D" id="3.20.20.210">
    <property type="match status" value="1"/>
</dbReference>
<comment type="caution">
    <text evidence="2">The sequence shown here is derived from an EMBL/GenBank/DDBJ whole genome shotgun (WGS) entry which is preliminary data.</text>
</comment>
<sequence length="353" mass="40389">MSYDDGWAALNLEKPARIPHTEMSAEWYHWPLVAAVTGIDVDIDSPVETREKACAAFVAAWDYDVHMTFWFEPNAYGDNWTYMGHADYAQEGRDFEHGWACPYKTVEEALALDPFERFTTIDHADLVAGFNESNELEKRFYPSIVPGTGIYQTLMSGMIAIFGWDMLLTMAGEDPDGFGEVMNRYAVWGQRYYNALAESEAEVVWVHDDMVWTEGAFLHPSWYRQYVFPNMKKLFAPLVEAGKKILFVSDGDYTEFAKDVADCGVTGFWFECFTDLKYMTETFGQTHILVGNGDCRPLTFGTKDDVRAEVERCIALGRDCPGYFMCISGHFPPNIPVENALYYYDVYNELSRR</sequence>
<dbReference type="PANTHER" id="PTHR47099:SF1">
    <property type="entry name" value="METHYLCOBAMIDE:COM METHYLTRANSFERASE MTBA"/>
    <property type="match status" value="1"/>
</dbReference>
<dbReference type="Pfam" id="PF01208">
    <property type="entry name" value="URO-D"/>
    <property type="match status" value="1"/>
</dbReference>
<dbReference type="PANTHER" id="PTHR47099">
    <property type="entry name" value="METHYLCOBAMIDE:COM METHYLTRANSFERASE MTBA"/>
    <property type="match status" value="1"/>
</dbReference>
<reference evidence="2" key="1">
    <citation type="journal article" date="2015" name="Nature">
        <title>Complex archaea that bridge the gap between prokaryotes and eukaryotes.</title>
        <authorList>
            <person name="Spang A."/>
            <person name="Saw J.H."/>
            <person name="Jorgensen S.L."/>
            <person name="Zaremba-Niedzwiedzka K."/>
            <person name="Martijn J."/>
            <person name="Lind A.E."/>
            <person name="van Eijk R."/>
            <person name="Schleper C."/>
            <person name="Guy L."/>
            <person name="Ettema T.J."/>
        </authorList>
    </citation>
    <scope>NUCLEOTIDE SEQUENCE</scope>
</reference>
<name>A0A0F9X0K7_9ZZZZ</name>
<evidence type="ECO:0000259" key="1">
    <source>
        <dbReference type="Pfam" id="PF01208"/>
    </source>
</evidence>
<dbReference type="EMBL" id="LAZR01000165">
    <property type="protein sequence ID" value="KKN84898.1"/>
    <property type="molecule type" value="Genomic_DNA"/>
</dbReference>
<feature type="domain" description="Uroporphyrinogen decarboxylase (URO-D)" evidence="1">
    <location>
        <begin position="153"/>
        <end position="346"/>
    </location>
</feature>
<proteinExistence type="predicted"/>
<gene>
    <name evidence="2" type="ORF">LCGC14_0284230</name>
</gene>
<dbReference type="InterPro" id="IPR000257">
    <property type="entry name" value="Uroporphyrinogen_deCOase"/>
</dbReference>
<dbReference type="GO" id="GO:0006779">
    <property type="term" value="P:porphyrin-containing compound biosynthetic process"/>
    <property type="evidence" value="ECO:0007669"/>
    <property type="project" value="InterPro"/>
</dbReference>
<accession>A0A0F9X0K7</accession>